<feature type="coiled-coil region" evidence="2">
    <location>
        <begin position="187"/>
        <end position="242"/>
    </location>
</feature>
<keyword evidence="2" id="KW-0175">Coiled coil</keyword>
<keyword evidence="4" id="KW-0449">Lipoprotein</keyword>
<dbReference type="OrthoDB" id="9784703at2"/>
<dbReference type="HOGENOM" id="CLU_029425_4_0_7"/>
<dbReference type="Pfam" id="PF01551">
    <property type="entry name" value="Peptidase_M23"/>
    <property type="match status" value="1"/>
</dbReference>
<keyword evidence="5" id="KW-1185">Reference proteome</keyword>
<dbReference type="AlphaFoldDB" id="Q6AK42"/>
<sequence>MILHIIQLNRYRTSAAAGPQARHLLLVLSLLCLLANIMLLPLAAEATDHQPLLQEKKKQIETNLDRLQRGIRKQQEAIITEDRQETDILTELETLNERIGKKEVRINALQGQIIAQKRKTELKEKALLTLHRQNSSLRTQLAKRIRAYYMTGQIGFLNIAFSAKSFSELLSFRDSFDVLIHYDEELLNNYSRAIKKLKSSKKALLLEQEILQSFFTEVGQEKQEAQADKDKKETILARTRTQKQLHAEAVKEMLGSQQQLSTSLVSIKRKQARRENRFLSRKGQLEAPVAGTIITQFLEKSTNRMGIAETSMGIAIEAADGSPVIATEAGKVLSAGYLQGSGNTVIIHHGFQYYTITSRLENIATKKGAQVRPGDIIGRAGDTATLIDAGLYFEIRHGKKSIDPLSWLKPTVKTAQVILPDGPRG</sequence>
<dbReference type="GO" id="GO:0004222">
    <property type="term" value="F:metalloendopeptidase activity"/>
    <property type="evidence" value="ECO:0007669"/>
    <property type="project" value="TreeGrafter"/>
</dbReference>
<evidence type="ECO:0000313" key="5">
    <source>
        <dbReference type="Proteomes" id="UP000000602"/>
    </source>
</evidence>
<dbReference type="KEGG" id="dps:DP2555"/>
<evidence type="ECO:0000313" key="4">
    <source>
        <dbReference type="EMBL" id="CAG37284.1"/>
    </source>
</evidence>
<evidence type="ECO:0000259" key="3">
    <source>
        <dbReference type="Pfam" id="PF01551"/>
    </source>
</evidence>
<feature type="coiled-coil region" evidence="2">
    <location>
        <begin position="57"/>
        <end position="112"/>
    </location>
</feature>
<feature type="domain" description="M23ase beta-sheet core" evidence="3">
    <location>
        <begin position="311"/>
        <end position="404"/>
    </location>
</feature>
<proteinExistence type="predicted"/>
<dbReference type="Gene3D" id="2.70.70.10">
    <property type="entry name" value="Glucose Permease (Domain IIA)"/>
    <property type="match status" value="1"/>
</dbReference>
<dbReference type="PANTHER" id="PTHR21666:SF289">
    <property type="entry name" value="L-ALA--D-GLU ENDOPEPTIDASE"/>
    <property type="match status" value="1"/>
</dbReference>
<reference evidence="5" key="1">
    <citation type="journal article" date="2004" name="Environ. Microbiol.">
        <title>The genome of Desulfotalea psychrophila, a sulfate-reducing bacterium from permanently cold Arctic sediments.</title>
        <authorList>
            <person name="Rabus R."/>
            <person name="Ruepp A."/>
            <person name="Frickey T."/>
            <person name="Rattei T."/>
            <person name="Fartmann B."/>
            <person name="Stark M."/>
            <person name="Bauer M."/>
            <person name="Zibat A."/>
            <person name="Lombardot T."/>
            <person name="Becker I."/>
            <person name="Amann J."/>
            <person name="Gellner K."/>
            <person name="Teeling H."/>
            <person name="Leuschner W.D."/>
            <person name="Gloeckner F.-O."/>
            <person name="Lupas A.N."/>
            <person name="Amann R."/>
            <person name="Klenk H.-P."/>
        </authorList>
    </citation>
    <scope>NUCLEOTIDE SEQUENCE [LARGE SCALE GENOMIC DNA]</scope>
    <source>
        <strain evidence="5">DSM 12343 / LSv54</strain>
    </source>
</reference>
<dbReference type="InterPro" id="IPR050570">
    <property type="entry name" value="Cell_wall_metabolism_enzyme"/>
</dbReference>
<dbReference type="Proteomes" id="UP000000602">
    <property type="component" value="Chromosome"/>
</dbReference>
<dbReference type="Gene3D" id="6.10.250.3150">
    <property type="match status" value="1"/>
</dbReference>
<dbReference type="SUPFAM" id="SSF51261">
    <property type="entry name" value="Duplicated hybrid motif"/>
    <property type="match status" value="1"/>
</dbReference>
<dbReference type="STRING" id="177439.DP2555"/>
<dbReference type="RefSeq" id="WP_011189796.1">
    <property type="nucleotide sequence ID" value="NC_006138.1"/>
</dbReference>
<dbReference type="PANTHER" id="PTHR21666">
    <property type="entry name" value="PEPTIDASE-RELATED"/>
    <property type="match status" value="1"/>
</dbReference>
<dbReference type="EMBL" id="CR522870">
    <property type="protein sequence ID" value="CAG37284.1"/>
    <property type="molecule type" value="Genomic_DNA"/>
</dbReference>
<dbReference type="InterPro" id="IPR011055">
    <property type="entry name" value="Dup_hybrid_motif"/>
</dbReference>
<name>Q6AK42_DESPS</name>
<gene>
    <name evidence="4" type="ordered locus">DP2555</name>
</gene>
<organism evidence="4 5">
    <name type="scientific">Desulfotalea psychrophila (strain LSv54 / DSM 12343)</name>
    <dbReference type="NCBI Taxonomy" id="177439"/>
    <lineage>
        <taxon>Bacteria</taxon>
        <taxon>Pseudomonadati</taxon>
        <taxon>Thermodesulfobacteriota</taxon>
        <taxon>Desulfobulbia</taxon>
        <taxon>Desulfobulbales</taxon>
        <taxon>Desulfocapsaceae</taxon>
        <taxon>Desulfotalea</taxon>
    </lineage>
</organism>
<protein>
    <submittedName>
        <fullName evidence="4">Related to lipoprotein NlpD/LppB</fullName>
    </submittedName>
</protein>
<keyword evidence="1" id="KW-0732">Signal</keyword>
<dbReference type="InterPro" id="IPR016047">
    <property type="entry name" value="M23ase_b-sheet_dom"/>
</dbReference>
<dbReference type="eggNOG" id="COG4942">
    <property type="taxonomic scope" value="Bacteria"/>
</dbReference>
<evidence type="ECO:0000256" key="2">
    <source>
        <dbReference type="SAM" id="Coils"/>
    </source>
</evidence>
<evidence type="ECO:0000256" key="1">
    <source>
        <dbReference type="ARBA" id="ARBA00022729"/>
    </source>
</evidence>
<dbReference type="CDD" id="cd12797">
    <property type="entry name" value="M23_peptidase"/>
    <property type="match status" value="1"/>
</dbReference>
<accession>Q6AK42</accession>